<dbReference type="AlphaFoldDB" id="A0A511N5B6"/>
<organism evidence="3 4">
    <name type="scientific">Deinococcus cellulosilyticus (strain DSM 18568 / NBRC 106333 / KACC 11606 / 5516J-15)</name>
    <dbReference type="NCBI Taxonomy" id="1223518"/>
    <lineage>
        <taxon>Bacteria</taxon>
        <taxon>Thermotogati</taxon>
        <taxon>Deinococcota</taxon>
        <taxon>Deinococci</taxon>
        <taxon>Deinococcales</taxon>
        <taxon>Deinococcaceae</taxon>
        <taxon>Deinococcus</taxon>
    </lineage>
</organism>
<evidence type="ECO:0000256" key="1">
    <source>
        <dbReference type="SAM" id="MobiDB-lite"/>
    </source>
</evidence>
<feature type="region of interest" description="Disordered" evidence="1">
    <location>
        <begin position="191"/>
        <end position="214"/>
    </location>
</feature>
<dbReference type="OrthoDB" id="4193407at2"/>
<protein>
    <recommendedName>
        <fullName evidence="2">DUF1990 domain-containing protein</fullName>
    </recommendedName>
</protein>
<dbReference type="Pfam" id="PF09348">
    <property type="entry name" value="DUF1990"/>
    <property type="match status" value="1"/>
</dbReference>
<reference evidence="3 4" key="1">
    <citation type="submission" date="2019-07" db="EMBL/GenBank/DDBJ databases">
        <title>Whole genome shotgun sequence of Deinococcus cellulosilyticus NBRC 106333.</title>
        <authorList>
            <person name="Hosoyama A."/>
            <person name="Uohara A."/>
            <person name="Ohji S."/>
            <person name="Ichikawa N."/>
        </authorList>
    </citation>
    <scope>NUCLEOTIDE SEQUENCE [LARGE SCALE GENOMIC DNA]</scope>
    <source>
        <strain evidence="3 4">NBRC 106333</strain>
    </source>
</reference>
<proteinExistence type="predicted"/>
<comment type="caution">
    <text evidence="3">The sequence shown here is derived from an EMBL/GenBank/DDBJ whole genome shotgun (WGS) entry which is preliminary data.</text>
</comment>
<dbReference type="EMBL" id="BJXB01000017">
    <property type="protein sequence ID" value="GEM48049.1"/>
    <property type="molecule type" value="Genomic_DNA"/>
</dbReference>
<evidence type="ECO:0000259" key="2">
    <source>
        <dbReference type="Pfam" id="PF09348"/>
    </source>
</evidence>
<accession>A0A511N5B6</accession>
<feature type="domain" description="DUF1990" evidence="2">
    <location>
        <begin position="63"/>
        <end position="170"/>
    </location>
</feature>
<dbReference type="InterPro" id="IPR018960">
    <property type="entry name" value="DUF1990"/>
</dbReference>
<evidence type="ECO:0000313" key="4">
    <source>
        <dbReference type="Proteomes" id="UP000321306"/>
    </source>
</evidence>
<name>A0A511N5B6_DEIC1</name>
<dbReference type="RefSeq" id="WP_146886795.1">
    <property type="nucleotide sequence ID" value="NZ_BJXB01000017.1"/>
</dbReference>
<sequence length="214" mass="24493">MEWTRKHRTGLLLAGLLGLLGLVWWSRPRQKRSNLQLADDGHGPLIYRSYWLDIQNARIPAGQLFKEITEDVPQFCPSLLADFRKTRGSEAFLKVGDEYDIRIFGPWNGRVRVVEIDETSFTLATLKPHPEAGQIRFELETLENNLLRFSISSQARSRDSLVHLAYRFLGGNKVQEKAWQTFCERVAEESGGEAAGEFQTETRELAETRNLEVS</sequence>
<gene>
    <name evidence="3" type="ORF">DC3_36840</name>
</gene>
<feature type="compositionally biased region" description="Basic and acidic residues" evidence="1">
    <location>
        <begin position="200"/>
        <end position="214"/>
    </location>
</feature>
<evidence type="ECO:0000313" key="3">
    <source>
        <dbReference type="EMBL" id="GEM48049.1"/>
    </source>
</evidence>
<dbReference type="Proteomes" id="UP000321306">
    <property type="component" value="Unassembled WGS sequence"/>
</dbReference>
<keyword evidence="4" id="KW-1185">Reference proteome</keyword>